<accession>A0A1Y2C258</accession>
<keyword evidence="4 6" id="KW-0788">Thiol protease</keyword>
<dbReference type="CDD" id="cd00044">
    <property type="entry name" value="CysPc"/>
    <property type="match status" value="1"/>
</dbReference>
<dbReference type="InterPro" id="IPR022682">
    <property type="entry name" value="Calpain_domain_III"/>
</dbReference>
<feature type="region of interest" description="Disordered" evidence="7">
    <location>
        <begin position="1"/>
        <end position="20"/>
    </location>
</feature>
<organism evidence="9 10">
    <name type="scientific">Rhizoclosmatium globosum</name>
    <dbReference type="NCBI Taxonomy" id="329046"/>
    <lineage>
        <taxon>Eukaryota</taxon>
        <taxon>Fungi</taxon>
        <taxon>Fungi incertae sedis</taxon>
        <taxon>Chytridiomycota</taxon>
        <taxon>Chytridiomycota incertae sedis</taxon>
        <taxon>Chytridiomycetes</taxon>
        <taxon>Chytridiales</taxon>
        <taxon>Chytriomycetaceae</taxon>
        <taxon>Rhizoclosmatium</taxon>
    </lineage>
</organism>
<dbReference type="Gene3D" id="2.60.120.380">
    <property type="match status" value="1"/>
</dbReference>
<dbReference type="PROSITE" id="PS50203">
    <property type="entry name" value="CALPAIN_CAT"/>
    <property type="match status" value="1"/>
</dbReference>
<evidence type="ECO:0000256" key="6">
    <source>
        <dbReference type="PROSITE-ProRule" id="PRU00239"/>
    </source>
</evidence>
<sequence>MKEEKQKPQPTNTPSTPLLSASETEVLKQASIINSKIYLPWFEDDSTDSFWTQEPFRDPDGFLKLSQEQHEKFGCWKRVPELMANPRMVSRMSSSSIVQDVVTDCSFVASLCVSAAYERKFQKQLITGCIYPQDADGMPLYNMSGKYVVKLFFNGIYRKIVVDDYLPVSKDGKLMCTYSNLLDEVWPCIIEKAYMKVNGGYDFPGSNSGIDLYALTGWIPEQIFINDYKWNAEIQWKRMMSGFKKGRALITLATIDMDEERAIKIGLVPTHAYAVLNIQEADGQRMMQLKNPWNHRRWNGKFSHLDNESWTNGIREALHFDRAKALEHDDGIFWISFDSVLQYFESIHVNWNPAMFSYQHVMHVSWPLEIGPMVDAYTFAHNPQFGLEVNATDDSSTMWLLLSKHVTTKDENKDYITLHIYENTNCHRVYYPDMYSVIHIGAYVNSPHILASIKIPQGKSRYTVVVSQNEKTRSLTFSLRAYGKHPFLFGAIGNEYPEEKEIRHRFKVGSDTKTSDIHVWEQSLTIEAGQICIMTEAQENVTLKLKFVDSKGAVIAESVGGYRPKFAFVEFALPEKGKFQAVVTVTGFSGSNDVNDIEVSLNVRSEGRITWEKV</sequence>
<feature type="active site" evidence="5 6">
    <location>
        <position position="271"/>
    </location>
</feature>
<evidence type="ECO:0000313" key="10">
    <source>
        <dbReference type="Proteomes" id="UP000193642"/>
    </source>
</evidence>
<comment type="caution">
    <text evidence="9">The sequence shown here is derived from an EMBL/GenBank/DDBJ whole genome shotgun (WGS) entry which is preliminary data.</text>
</comment>
<reference evidence="9 10" key="1">
    <citation type="submission" date="2016-07" db="EMBL/GenBank/DDBJ databases">
        <title>Pervasive Adenine N6-methylation of Active Genes in Fungi.</title>
        <authorList>
            <consortium name="DOE Joint Genome Institute"/>
            <person name="Mondo S.J."/>
            <person name="Dannebaum R.O."/>
            <person name="Kuo R.C."/>
            <person name="Labutti K."/>
            <person name="Haridas S."/>
            <person name="Kuo A."/>
            <person name="Salamov A."/>
            <person name="Ahrendt S.R."/>
            <person name="Lipzen A."/>
            <person name="Sullivan W."/>
            <person name="Andreopoulos W.B."/>
            <person name="Clum A."/>
            <person name="Lindquist E."/>
            <person name="Daum C."/>
            <person name="Ramamoorthy G.K."/>
            <person name="Gryganskyi A."/>
            <person name="Culley D."/>
            <person name="Magnuson J.K."/>
            <person name="James T.Y."/>
            <person name="O'Malley M.A."/>
            <person name="Stajich J.E."/>
            <person name="Spatafora J.W."/>
            <person name="Visel A."/>
            <person name="Grigoriev I.V."/>
        </authorList>
    </citation>
    <scope>NUCLEOTIDE SEQUENCE [LARGE SCALE GENOMIC DNA]</scope>
    <source>
        <strain evidence="9 10">JEL800</strain>
    </source>
</reference>
<dbReference type="SMART" id="SM00230">
    <property type="entry name" value="CysPc"/>
    <property type="match status" value="1"/>
</dbReference>
<evidence type="ECO:0000256" key="3">
    <source>
        <dbReference type="ARBA" id="ARBA00022801"/>
    </source>
</evidence>
<dbReference type="Gene3D" id="3.90.70.10">
    <property type="entry name" value="Cysteine proteinases"/>
    <property type="match status" value="1"/>
</dbReference>
<dbReference type="InterPro" id="IPR038765">
    <property type="entry name" value="Papain-like_cys_pep_sf"/>
</dbReference>
<proteinExistence type="inferred from homology"/>
<feature type="active site" evidence="5 6">
    <location>
        <position position="105"/>
    </location>
</feature>
<name>A0A1Y2C258_9FUNG</name>
<evidence type="ECO:0000256" key="5">
    <source>
        <dbReference type="PIRSR" id="PIRSR622684-1"/>
    </source>
</evidence>
<evidence type="ECO:0000256" key="2">
    <source>
        <dbReference type="ARBA" id="ARBA00022670"/>
    </source>
</evidence>
<dbReference type="InterPro" id="IPR051297">
    <property type="entry name" value="PalB/RIM13"/>
</dbReference>
<dbReference type="InterPro" id="IPR036213">
    <property type="entry name" value="Calpain_III_sf"/>
</dbReference>
<dbReference type="PANTHER" id="PTHR46143:SF1">
    <property type="entry name" value="CALPAIN-7"/>
    <property type="match status" value="1"/>
</dbReference>
<dbReference type="InterPro" id="IPR001300">
    <property type="entry name" value="Peptidase_C2_calpain_cat"/>
</dbReference>
<dbReference type="SUPFAM" id="SSF54001">
    <property type="entry name" value="Cysteine proteinases"/>
    <property type="match status" value="1"/>
</dbReference>
<evidence type="ECO:0000256" key="7">
    <source>
        <dbReference type="SAM" id="MobiDB-lite"/>
    </source>
</evidence>
<dbReference type="PANTHER" id="PTHR46143">
    <property type="entry name" value="CALPAIN-7"/>
    <property type="match status" value="1"/>
</dbReference>
<keyword evidence="2 6" id="KW-0645">Protease</keyword>
<dbReference type="PRINTS" id="PR00704">
    <property type="entry name" value="CALPAIN"/>
</dbReference>
<feature type="compositionally biased region" description="Polar residues" evidence="7">
    <location>
        <begin position="8"/>
        <end position="20"/>
    </location>
</feature>
<dbReference type="GO" id="GO:0006508">
    <property type="term" value="P:proteolysis"/>
    <property type="evidence" value="ECO:0007669"/>
    <property type="project" value="UniProtKB-KW"/>
</dbReference>
<evidence type="ECO:0000256" key="1">
    <source>
        <dbReference type="ARBA" id="ARBA00010193"/>
    </source>
</evidence>
<feature type="domain" description="Calpain catalytic" evidence="8">
    <location>
        <begin position="50"/>
        <end position="353"/>
    </location>
</feature>
<dbReference type="Pfam" id="PF01067">
    <property type="entry name" value="Calpain_III"/>
    <property type="match status" value="1"/>
</dbReference>
<dbReference type="SUPFAM" id="SSF49758">
    <property type="entry name" value="Calpain large subunit, middle domain (domain III)"/>
    <property type="match status" value="1"/>
</dbReference>
<keyword evidence="10" id="KW-1185">Reference proteome</keyword>
<dbReference type="AlphaFoldDB" id="A0A1Y2C258"/>
<comment type="similarity">
    <text evidence="1">Belongs to the peptidase C2 family. PalB/RIM13 subfamily.</text>
</comment>
<dbReference type="InterPro" id="IPR022684">
    <property type="entry name" value="Calpain_cysteine_protease"/>
</dbReference>
<evidence type="ECO:0000259" key="8">
    <source>
        <dbReference type="PROSITE" id="PS50203"/>
    </source>
</evidence>
<dbReference type="GO" id="GO:0004198">
    <property type="term" value="F:calcium-dependent cysteine-type endopeptidase activity"/>
    <property type="evidence" value="ECO:0007669"/>
    <property type="project" value="InterPro"/>
</dbReference>
<evidence type="ECO:0000256" key="4">
    <source>
        <dbReference type="ARBA" id="ARBA00022807"/>
    </source>
</evidence>
<feature type="active site" evidence="5 6">
    <location>
        <position position="291"/>
    </location>
</feature>
<keyword evidence="3 6" id="KW-0378">Hydrolase</keyword>
<dbReference type="OrthoDB" id="167576at2759"/>
<evidence type="ECO:0000313" key="9">
    <source>
        <dbReference type="EMBL" id="ORY41046.1"/>
    </source>
</evidence>
<gene>
    <name evidence="9" type="ORF">BCR33DRAFT_661512</name>
</gene>
<dbReference type="Pfam" id="PF00648">
    <property type="entry name" value="Peptidase_C2"/>
    <property type="match status" value="1"/>
</dbReference>
<dbReference type="STRING" id="329046.A0A1Y2C258"/>
<dbReference type="EMBL" id="MCGO01000033">
    <property type="protein sequence ID" value="ORY41046.1"/>
    <property type="molecule type" value="Genomic_DNA"/>
</dbReference>
<protein>
    <submittedName>
        <fullName evidence="9">Cysteine proteinase</fullName>
    </submittedName>
</protein>
<dbReference type="Proteomes" id="UP000193642">
    <property type="component" value="Unassembled WGS sequence"/>
</dbReference>